<keyword evidence="3" id="KW-0324">Glycolysis</keyword>
<dbReference type="Pfam" id="PF00121">
    <property type="entry name" value="TIM"/>
    <property type="match status" value="1"/>
</dbReference>
<evidence type="ECO:0000256" key="2">
    <source>
        <dbReference type="ARBA" id="ARBA00023235"/>
    </source>
</evidence>
<comment type="pathway">
    <text evidence="3">Carbohydrate degradation; glycolysis; D-glyceraldehyde 3-phosphate from glycerone phosphate: step 1/1.</text>
</comment>
<dbReference type="UniPathway" id="UPA00109">
    <property type="reaction ID" value="UER00189"/>
</dbReference>
<dbReference type="EMBL" id="LCBN01000007">
    <property type="protein sequence ID" value="KKS14131.1"/>
    <property type="molecule type" value="Genomic_DNA"/>
</dbReference>
<comment type="subunit">
    <text evidence="3">Homodimer.</text>
</comment>
<dbReference type="Proteomes" id="UP000034753">
    <property type="component" value="Unassembled WGS sequence"/>
</dbReference>
<evidence type="ECO:0000256" key="1">
    <source>
        <dbReference type="ARBA" id="ARBA00007422"/>
    </source>
</evidence>
<reference evidence="4 5" key="1">
    <citation type="journal article" date="2015" name="Nature">
        <title>rRNA introns, odd ribosomes, and small enigmatic genomes across a large radiation of phyla.</title>
        <authorList>
            <person name="Brown C.T."/>
            <person name="Hug L.A."/>
            <person name="Thomas B.C."/>
            <person name="Sharon I."/>
            <person name="Castelle C.J."/>
            <person name="Singh A."/>
            <person name="Wilkins M.J."/>
            <person name="Williams K.H."/>
            <person name="Banfield J.F."/>
        </authorList>
    </citation>
    <scope>NUCLEOTIDE SEQUENCE [LARGE SCALE GENOMIC DNA]</scope>
</reference>
<dbReference type="GO" id="GO:0046166">
    <property type="term" value="P:glyceraldehyde-3-phosphate biosynthetic process"/>
    <property type="evidence" value="ECO:0007669"/>
    <property type="project" value="TreeGrafter"/>
</dbReference>
<gene>
    <name evidence="4" type="ORF">UU67_C0007G0012</name>
</gene>
<dbReference type="GO" id="GO:0006096">
    <property type="term" value="P:glycolytic process"/>
    <property type="evidence" value="ECO:0007669"/>
    <property type="project" value="UniProtKB-UniPathway"/>
</dbReference>
<dbReference type="Gene3D" id="3.20.20.70">
    <property type="entry name" value="Aldolase class I"/>
    <property type="match status" value="2"/>
</dbReference>
<dbReference type="InterPro" id="IPR000652">
    <property type="entry name" value="Triosephosphate_isomerase"/>
</dbReference>
<dbReference type="GO" id="GO:0019563">
    <property type="term" value="P:glycerol catabolic process"/>
    <property type="evidence" value="ECO:0007669"/>
    <property type="project" value="TreeGrafter"/>
</dbReference>
<comment type="pathway">
    <text evidence="3">Carbohydrate biosynthesis; gluconeogenesis.</text>
</comment>
<accession>A0A0G0YWU5</accession>
<keyword evidence="3" id="KW-0963">Cytoplasm</keyword>
<comment type="similarity">
    <text evidence="1 3">Belongs to the triosephosphate isomerase family.</text>
</comment>
<dbReference type="PROSITE" id="PS00171">
    <property type="entry name" value="TIM_1"/>
    <property type="match status" value="1"/>
</dbReference>
<comment type="catalytic activity">
    <reaction evidence="3">
        <text>D-glyceraldehyde 3-phosphate = dihydroxyacetone phosphate</text>
        <dbReference type="Rhea" id="RHEA:18585"/>
        <dbReference type="ChEBI" id="CHEBI:57642"/>
        <dbReference type="ChEBI" id="CHEBI:59776"/>
        <dbReference type="EC" id="5.3.1.1"/>
    </reaction>
</comment>
<dbReference type="PANTHER" id="PTHR21139">
    <property type="entry name" value="TRIOSEPHOSPHATE ISOMERASE"/>
    <property type="match status" value="1"/>
</dbReference>
<name>A0A0G0YWU5_9BACT</name>
<dbReference type="InterPro" id="IPR013785">
    <property type="entry name" value="Aldolase_TIM"/>
</dbReference>
<dbReference type="PANTHER" id="PTHR21139:SF42">
    <property type="entry name" value="TRIOSEPHOSPHATE ISOMERASE"/>
    <property type="match status" value="1"/>
</dbReference>
<organism evidence="4 5">
    <name type="scientific">Candidatus Daviesbacteria bacterium GW2011_GWB1_41_5</name>
    <dbReference type="NCBI Taxonomy" id="1618429"/>
    <lineage>
        <taxon>Bacteria</taxon>
        <taxon>Candidatus Daviesiibacteriota</taxon>
    </lineage>
</organism>
<evidence type="ECO:0000313" key="4">
    <source>
        <dbReference type="EMBL" id="KKS14131.1"/>
    </source>
</evidence>
<dbReference type="SUPFAM" id="SSF51351">
    <property type="entry name" value="Triosephosphate isomerase (TIM)"/>
    <property type="match status" value="1"/>
</dbReference>
<comment type="subcellular location">
    <subcellularLocation>
        <location evidence="3">Cytoplasm</location>
    </subcellularLocation>
</comment>
<proteinExistence type="inferred from homology"/>
<dbReference type="GO" id="GO:0005829">
    <property type="term" value="C:cytosol"/>
    <property type="evidence" value="ECO:0007669"/>
    <property type="project" value="TreeGrafter"/>
</dbReference>
<dbReference type="CDD" id="cd00311">
    <property type="entry name" value="TIM"/>
    <property type="match status" value="1"/>
</dbReference>
<dbReference type="EC" id="5.3.1.1" evidence="3"/>
<dbReference type="AlphaFoldDB" id="A0A0G0YWU5"/>
<dbReference type="InterPro" id="IPR020861">
    <property type="entry name" value="Triosephosphate_isomerase_AS"/>
</dbReference>
<dbReference type="GO" id="GO:0006094">
    <property type="term" value="P:gluconeogenesis"/>
    <property type="evidence" value="ECO:0007669"/>
    <property type="project" value="UniProtKB-UniPathway"/>
</dbReference>
<comment type="caution">
    <text evidence="4">The sequence shown here is derived from an EMBL/GenBank/DDBJ whole genome shotgun (WGS) entry which is preliminary data.</text>
</comment>
<evidence type="ECO:0000313" key="5">
    <source>
        <dbReference type="Proteomes" id="UP000034753"/>
    </source>
</evidence>
<dbReference type="UniPathway" id="UPA00138"/>
<keyword evidence="3" id="KW-0312">Gluconeogenesis</keyword>
<dbReference type="PROSITE" id="PS51440">
    <property type="entry name" value="TIM_2"/>
    <property type="match status" value="1"/>
</dbReference>
<keyword evidence="2 3" id="KW-0413">Isomerase</keyword>
<sequence length="226" mass="24877">MAGPNIWIVANWKSNKTIAEALQWVDAVGPNLLRRENLKIVVCPAYTDIEEVKKAVMVGNYPLMVGSQDLSEFDNGPYTGEESARILKDLVDLSILGHCERRQNFNETDEIVAEKVKRAREANIIPLVCVQSESTPVPENVDLVAYEPVEAVGTGSPDTPQDASQIAQKLKEKYPMLQVLYGGSITPENAKAFLQQQNLDGLLVGMASLNPNEFLKIVKIAEENLG</sequence>
<protein>
    <recommendedName>
        <fullName evidence="3">Triosephosphate isomerase</fullName>
        <ecNumber evidence="3">5.3.1.1</ecNumber>
    </recommendedName>
</protein>
<dbReference type="InterPro" id="IPR035990">
    <property type="entry name" value="TIM_sf"/>
</dbReference>
<dbReference type="GO" id="GO:0004807">
    <property type="term" value="F:triose-phosphate isomerase activity"/>
    <property type="evidence" value="ECO:0007669"/>
    <property type="project" value="UniProtKB-EC"/>
</dbReference>
<evidence type="ECO:0000256" key="3">
    <source>
        <dbReference type="RuleBase" id="RU363013"/>
    </source>
</evidence>